<feature type="domain" description="Retrotransposon gag" evidence="3">
    <location>
        <begin position="194"/>
        <end position="277"/>
    </location>
</feature>
<dbReference type="InterPro" id="IPR005162">
    <property type="entry name" value="Retrotrans_gag_dom"/>
</dbReference>
<protein>
    <recommendedName>
        <fullName evidence="3">Retrotransposon gag domain-containing protein</fullName>
    </recommendedName>
</protein>
<dbReference type="Pfam" id="PF03732">
    <property type="entry name" value="Retrotrans_gag"/>
    <property type="match status" value="1"/>
</dbReference>
<feature type="region of interest" description="Disordered" evidence="2">
    <location>
        <begin position="409"/>
        <end position="434"/>
    </location>
</feature>
<evidence type="ECO:0000313" key="4">
    <source>
        <dbReference type="EMBL" id="CAF1535607.1"/>
    </source>
</evidence>
<dbReference type="AlphaFoldDB" id="A0A815VVZ7"/>
<evidence type="ECO:0000259" key="3">
    <source>
        <dbReference type="Pfam" id="PF03732"/>
    </source>
</evidence>
<dbReference type="EMBL" id="CAJNOJ010000955">
    <property type="protein sequence ID" value="CAF1535607.1"/>
    <property type="molecule type" value="Genomic_DNA"/>
</dbReference>
<comment type="caution">
    <text evidence="4">The sequence shown here is derived from an EMBL/GenBank/DDBJ whole genome shotgun (WGS) entry which is preliminary data.</text>
</comment>
<evidence type="ECO:0000256" key="1">
    <source>
        <dbReference type="SAM" id="Coils"/>
    </source>
</evidence>
<accession>A0A815VVZ7</accession>
<organism evidence="4 5">
    <name type="scientific">Adineta ricciae</name>
    <name type="common">Rotifer</name>
    <dbReference type="NCBI Taxonomy" id="249248"/>
    <lineage>
        <taxon>Eukaryota</taxon>
        <taxon>Metazoa</taxon>
        <taxon>Spiralia</taxon>
        <taxon>Gnathifera</taxon>
        <taxon>Rotifera</taxon>
        <taxon>Eurotatoria</taxon>
        <taxon>Bdelloidea</taxon>
        <taxon>Adinetida</taxon>
        <taxon>Adinetidae</taxon>
        <taxon>Adineta</taxon>
    </lineage>
</organism>
<keyword evidence="1" id="KW-0175">Coiled coil</keyword>
<evidence type="ECO:0000313" key="5">
    <source>
        <dbReference type="Proteomes" id="UP000663852"/>
    </source>
</evidence>
<reference evidence="4" key="1">
    <citation type="submission" date="2021-02" db="EMBL/GenBank/DDBJ databases">
        <authorList>
            <person name="Nowell W R."/>
        </authorList>
    </citation>
    <scope>NUCLEOTIDE SEQUENCE</scope>
</reference>
<gene>
    <name evidence="4" type="ORF">EDS130_LOCUS44918</name>
</gene>
<name>A0A815VVZ7_ADIRI</name>
<feature type="coiled-coil region" evidence="1">
    <location>
        <begin position="28"/>
        <end position="55"/>
    </location>
</feature>
<dbReference type="Proteomes" id="UP000663852">
    <property type="component" value="Unassembled WGS sequence"/>
</dbReference>
<sequence>MSKKTEVVSLEEAVKRLMDVDAANTRKIDLLEGQINDLVKLLTEYREENVNSNKNEFDRLAERIESIQLSTASHFEEITSECENNKRQWNVVVGRLDQISKSVSNSQSEFRHKALDREESEGFQVQPEENCTTAMPTLSSSNRIKYPIVIPVSSADPEFCGKDRESPTAFLISDQEYTETVYAWDGVKLLNGISQFLRGFALEWYCQLRLAHRRPQNWTEFSDLFLIQFNSPVRKALQEQEWHHCFQEEDETINEFLVRLRGLWREQRPKETESDLVKHLFCRMRTELLNMIGISRNASLDEVITEAQQIEDILYRRSQGERLTERIKETETLSKKYDNTYTPGETPSGWNNKLSNYPVNEAEPCEFTNDQNHTTVTPKNRQSVNSPACCSCGGYECPSNYSHIQHDNYRQQQNTSKSKNNRGALDERTRPAPF</sequence>
<dbReference type="OrthoDB" id="10051592at2759"/>
<proteinExistence type="predicted"/>
<evidence type="ECO:0000256" key="2">
    <source>
        <dbReference type="SAM" id="MobiDB-lite"/>
    </source>
</evidence>
<feature type="compositionally biased region" description="Basic and acidic residues" evidence="2">
    <location>
        <begin position="424"/>
        <end position="434"/>
    </location>
</feature>